<accession>A0A8D8CL18</accession>
<organism evidence="1">
    <name type="scientific">Culex pipiens</name>
    <name type="common">House mosquito</name>
    <dbReference type="NCBI Taxonomy" id="7175"/>
    <lineage>
        <taxon>Eukaryota</taxon>
        <taxon>Metazoa</taxon>
        <taxon>Ecdysozoa</taxon>
        <taxon>Arthropoda</taxon>
        <taxon>Hexapoda</taxon>
        <taxon>Insecta</taxon>
        <taxon>Pterygota</taxon>
        <taxon>Neoptera</taxon>
        <taxon>Endopterygota</taxon>
        <taxon>Diptera</taxon>
        <taxon>Nematocera</taxon>
        <taxon>Culicoidea</taxon>
        <taxon>Culicidae</taxon>
        <taxon>Culicinae</taxon>
        <taxon>Culicini</taxon>
        <taxon>Culex</taxon>
        <taxon>Culex</taxon>
    </lineage>
</organism>
<dbReference type="EMBL" id="HBUE01128727">
    <property type="protein sequence ID" value="CAG6495452.1"/>
    <property type="molecule type" value="Transcribed_RNA"/>
</dbReference>
<dbReference type="AlphaFoldDB" id="A0A8D8CL18"/>
<protein>
    <submittedName>
        <fullName evidence="1">(northern house mosquito) hypothetical protein</fullName>
    </submittedName>
</protein>
<reference evidence="1" key="1">
    <citation type="submission" date="2021-05" db="EMBL/GenBank/DDBJ databases">
        <authorList>
            <person name="Alioto T."/>
            <person name="Alioto T."/>
            <person name="Gomez Garrido J."/>
        </authorList>
    </citation>
    <scope>NUCLEOTIDE SEQUENCE</scope>
</reference>
<name>A0A8D8CL18_CULPI</name>
<sequence>MVERGKVNAWKRACRVGPGVVFCFRRPGNSRRSRGHPLASSRGMVSSPEYAIRSNGARSKLRSLETIRISTSWPRAASKSSAWVSTSYRWTVTFLVILDVPFRRTVEPKLSD</sequence>
<evidence type="ECO:0000313" key="1">
    <source>
        <dbReference type="EMBL" id="CAG6495452.1"/>
    </source>
</evidence>
<proteinExistence type="predicted"/>